<dbReference type="EMBL" id="KZ824875">
    <property type="protein sequence ID" value="RAH76312.1"/>
    <property type="molecule type" value="Genomic_DNA"/>
</dbReference>
<accession>A0A8T8WKW9</accession>
<evidence type="ECO:0000313" key="1">
    <source>
        <dbReference type="EMBL" id="RAH76312.1"/>
    </source>
</evidence>
<sequence>MCFRAVTCTILGVLLEGWLAGWLALPRLPVLQPKQIHSSLPALSRRNVACINRPREFCTNYVSMKADIKH</sequence>
<dbReference type="RefSeq" id="XP_025522206.1">
    <property type="nucleotide sequence ID" value="XM_025673038.1"/>
</dbReference>
<keyword evidence="2" id="KW-1185">Reference proteome</keyword>
<dbReference type="GeneID" id="37176730"/>
<reference evidence="1 2" key="1">
    <citation type="submission" date="2018-02" db="EMBL/GenBank/DDBJ databases">
        <title>The genomes of Aspergillus section Nigri reveals drivers in fungal speciation.</title>
        <authorList>
            <consortium name="DOE Joint Genome Institute"/>
            <person name="Vesth T.C."/>
            <person name="Nybo J."/>
            <person name="Theobald S."/>
            <person name="Brandl J."/>
            <person name="Frisvad J.C."/>
            <person name="Nielsen K.F."/>
            <person name="Lyhne E.K."/>
            <person name="Kogle M.E."/>
            <person name="Kuo A."/>
            <person name="Riley R."/>
            <person name="Clum A."/>
            <person name="Nolan M."/>
            <person name="Lipzen A."/>
            <person name="Salamov A."/>
            <person name="Henrissat B."/>
            <person name="Wiebenga A."/>
            <person name="De vries R.P."/>
            <person name="Grigoriev I.V."/>
            <person name="Mortensen U.H."/>
            <person name="Andersen M.R."/>
            <person name="Baker S.E."/>
        </authorList>
    </citation>
    <scope>NUCLEOTIDE SEQUENCE [LARGE SCALE GENOMIC DNA]</scope>
    <source>
        <strain evidence="1 2">CBS 114.51</strain>
    </source>
</reference>
<dbReference type="Proteomes" id="UP000249497">
    <property type="component" value="Unassembled WGS sequence"/>
</dbReference>
<evidence type="ECO:0000313" key="2">
    <source>
        <dbReference type="Proteomes" id="UP000249497"/>
    </source>
</evidence>
<organism evidence="1 2">
    <name type="scientific">Aspergillus japonicus CBS 114.51</name>
    <dbReference type="NCBI Taxonomy" id="1448312"/>
    <lineage>
        <taxon>Eukaryota</taxon>
        <taxon>Fungi</taxon>
        <taxon>Dikarya</taxon>
        <taxon>Ascomycota</taxon>
        <taxon>Pezizomycotina</taxon>
        <taxon>Eurotiomycetes</taxon>
        <taxon>Eurotiomycetidae</taxon>
        <taxon>Eurotiales</taxon>
        <taxon>Aspergillaceae</taxon>
        <taxon>Aspergillus</taxon>
        <taxon>Aspergillus subgen. Circumdati</taxon>
    </lineage>
</organism>
<gene>
    <name evidence="1" type="ORF">BO86DRAFT_393520</name>
</gene>
<proteinExistence type="predicted"/>
<dbReference type="AlphaFoldDB" id="A0A8T8WKW9"/>
<name>A0A8T8WKW9_ASPJA</name>
<protein>
    <submittedName>
        <fullName evidence="1">Uncharacterized protein</fullName>
    </submittedName>
</protein>